<gene>
    <name evidence="1" type="ORF">ACN42_g687</name>
</gene>
<accession>A0A101MTD4</accession>
<name>A0A101MTD4_PENFR</name>
<sequence length="73" mass="8460">MRLGADQNEVQEQEMLQPAFGSFTWAEMATYRNVLRLYSLQTYSKNDFYSGIVAGNQISNIIQKKHPQYPQSQ</sequence>
<comment type="caution">
    <text evidence="1">The sequence shown here is derived from an EMBL/GenBank/DDBJ whole genome shotgun (WGS) entry which is preliminary data.</text>
</comment>
<evidence type="ECO:0000313" key="2">
    <source>
        <dbReference type="Proteomes" id="UP000055045"/>
    </source>
</evidence>
<evidence type="ECO:0000313" key="1">
    <source>
        <dbReference type="EMBL" id="KUM66332.1"/>
    </source>
</evidence>
<proteinExistence type="predicted"/>
<keyword evidence="2" id="KW-1185">Reference proteome</keyword>
<organism evidence="1 2">
    <name type="scientific">Penicillium freii</name>
    <dbReference type="NCBI Taxonomy" id="48697"/>
    <lineage>
        <taxon>Eukaryota</taxon>
        <taxon>Fungi</taxon>
        <taxon>Dikarya</taxon>
        <taxon>Ascomycota</taxon>
        <taxon>Pezizomycotina</taxon>
        <taxon>Eurotiomycetes</taxon>
        <taxon>Eurotiomycetidae</taxon>
        <taxon>Eurotiales</taxon>
        <taxon>Aspergillaceae</taxon>
        <taxon>Penicillium</taxon>
    </lineage>
</organism>
<dbReference type="EMBL" id="LLXE01000010">
    <property type="protein sequence ID" value="KUM66332.1"/>
    <property type="molecule type" value="Genomic_DNA"/>
</dbReference>
<protein>
    <submittedName>
        <fullName evidence="1">Uncharacterized protein</fullName>
    </submittedName>
</protein>
<dbReference type="AlphaFoldDB" id="A0A101MTD4"/>
<dbReference type="Proteomes" id="UP000055045">
    <property type="component" value="Unassembled WGS sequence"/>
</dbReference>
<reference evidence="1 2" key="1">
    <citation type="submission" date="2015-10" db="EMBL/GenBank/DDBJ databases">
        <title>Genome sequencing of Penicillium freii.</title>
        <authorList>
            <person name="Nguyen H.D."/>
            <person name="Visagie C.M."/>
            <person name="Seifert K.A."/>
        </authorList>
    </citation>
    <scope>NUCLEOTIDE SEQUENCE [LARGE SCALE GENOMIC DNA]</scope>
    <source>
        <strain evidence="1 2">DAOM 242723</strain>
    </source>
</reference>